<dbReference type="InterPro" id="IPR012854">
    <property type="entry name" value="Cu_amine_oxidase-like_N"/>
</dbReference>
<dbReference type="EMBL" id="JAHZIJ010000001">
    <property type="protein sequence ID" value="MBW7473581.1"/>
    <property type="molecule type" value="Genomic_DNA"/>
</dbReference>
<dbReference type="InterPro" id="IPR036582">
    <property type="entry name" value="Mao_N_sf"/>
</dbReference>
<evidence type="ECO:0000313" key="2">
    <source>
        <dbReference type="EMBL" id="MBW7473581.1"/>
    </source>
</evidence>
<protein>
    <submittedName>
        <fullName evidence="2">Copper amine oxidase N-terminal domain-containing protein</fullName>
    </submittedName>
</protein>
<dbReference type="SUPFAM" id="SSF49299">
    <property type="entry name" value="PKD domain"/>
    <property type="match status" value="2"/>
</dbReference>
<dbReference type="InterPro" id="IPR022409">
    <property type="entry name" value="PKD/Chitinase_dom"/>
</dbReference>
<dbReference type="SUPFAM" id="SSF55383">
    <property type="entry name" value="Copper amine oxidase, domain N"/>
    <property type="match status" value="1"/>
</dbReference>
<evidence type="ECO:0000259" key="1">
    <source>
        <dbReference type="SMART" id="SM00089"/>
    </source>
</evidence>
<dbReference type="SMART" id="SM00089">
    <property type="entry name" value="PKD"/>
    <property type="match status" value="1"/>
</dbReference>
<feature type="domain" description="PKD/Chitinase" evidence="1">
    <location>
        <begin position="239"/>
        <end position="317"/>
    </location>
</feature>
<dbReference type="InterPro" id="IPR035986">
    <property type="entry name" value="PKD_dom_sf"/>
</dbReference>
<dbReference type="Gene3D" id="2.60.40.10">
    <property type="entry name" value="Immunoglobulins"/>
    <property type="match status" value="1"/>
</dbReference>
<dbReference type="Proteomes" id="UP000812277">
    <property type="component" value="Unassembled WGS sequence"/>
</dbReference>
<reference evidence="2 3" key="1">
    <citation type="submission" date="2021-07" db="EMBL/GenBank/DDBJ databases">
        <title>Paenibacillus radiodurans sp. nov., isolated from the southeastern edge of Tengger Desert.</title>
        <authorList>
            <person name="Zhang G."/>
        </authorList>
    </citation>
    <scope>NUCLEOTIDE SEQUENCE [LARGE SCALE GENOMIC DNA]</scope>
    <source>
        <strain evidence="2 3">DT7-4</strain>
    </source>
</reference>
<dbReference type="RefSeq" id="WP_219870798.1">
    <property type="nucleotide sequence ID" value="NZ_JAHZIJ010000001.1"/>
</dbReference>
<name>A0ABS7D146_9BACL</name>
<sequence length="661" mass="73182">MKSLKWFLILSLLFIPIAGLSVERATAQGQMSDKLVVKMKSNVITHNGAAYKSPQPITVVKGTTFIPFKSIAERYGYTISYDAAKKESIAKSSKGEIRFKIGNKTLWKDGVSATALVAPYVQGGSLMVPLRAWSQITESNLLLSGNIITLTWNAQVLPTANFEVQPAEIYAGETYVNYIDRSTNSTGYPFVEDVWEGKMEIFPEPGTYTVSRQVRDSNGLWSEPYSVTIVVKAPNQPPVADFSTEKSQYRIGEQVTFNEFSYDDENAIVTRKWSGDWTGKEGENVFFDAGEKTVTLEVTDRHGLSHSVSKTFTVTTEVLYTRDEYAKLFTRIGDKFAIDGASVLNATALPYTIQSDTAQMVRSNSPETLIEEGIAYQDQITGQVRFMFHHLNKIGYPVKIYLVATNLNSTAVNVNTSSIGVGGPDPYVVNAGKFSTARYLESLIANESPKWTKIGPKQSVVILPEISKVPLKQDQVFSAYADIYSDQELQYSVVIVAEKKLPLVELPNLKVMPRDDKHTRGTFNGANRVIEITETLGLEPQRIMLGDRKIDTFQDGIDYTNGELQLNFGNYGVLYTLKLPHVAPNTLIALNGRGGEYTGAFIVNGQVVKATTNSILKNNNEAGVLYRTGDKEESLEIVFTPAAGGNMPVAMMFLPLPEERW</sequence>
<dbReference type="Pfam" id="PF18911">
    <property type="entry name" value="PKD_4"/>
    <property type="match status" value="1"/>
</dbReference>
<organism evidence="2 3">
    <name type="scientific">Paenibacillus oenotherae</name>
    <dbReference type="NCBI Taxonomy" id="1435645"/>
    <lineage>
        <taxon>Bacteria</taxon>
        <taxon>Bacillati</taxon>
        <taxon>Bacillota</taxon>
        <taxon>Bacilli</taxon>
        <taxon>Bacillales</taxon>
        <taxon>Paenibacillaceae</taxon>
        <taxon>Paenibacillus</taxon>
    </lineage>
</organism>
<keyword evidence="3" id="KW-1185">Reference proteome</keyword>
<proteinExistence type="predicted"/>
<evidence type="ECO:0000313" key="3">
    <source>
        <dbReference type="Proteomes" id="UP000812277"/>
    </source>
</evidence>
<gene>
    <name evidence="2" type="ORF">K0T92_02330</name>
</gene>
<comment type="caution">
    <text evidence="2">The sequence shown here is derived from an EMBL/GenBank/DDBJ whole genome shotgun (WGS) entry which is preliminary data.</text>
</comment>
<dbReference type="InterPro" id="IPR013783">
    <property type="entry name" value="Ig-like_fold"/>
</dbReference>
<accession>A0ABS7D146</accession>
<dbReference type="InterPro" id="IPR000601">
    <property type="entry name" value="PKD_dom"/>
</dbReference>
<dbReference type="Pfam" id="PF07833">
    <property type="entry name" value="Cu_amine_oxidN1"/>
    <property type="match status" value="1"/>
</dbReference>
<dbReference type="Gene3D" id="3.30.457.10">
    <property type="entry name" value="Copper amine oxidase-like, N-terminal domain"/>
    <property type="match status" value="1"/>
</dbReference>